<reference evidence="2 3" key="1">
    <citation type="submission" date="2024-08" db="EMBL/GenBank/DDBJ databases">
        <authorList>
            <person name="Lu H."/>
        </authorList>
    </citation>
    <scope>NUCLEOTIDE SEQUENCE [LARGE SCALE GENOMIC DNA]</scope>
    <source>
        <strain evidence="2 3">BYS180W</strain>
    </source>
</reference>
<dbReference type="EMBL" id="JBIGHZ010000003">
    <property type="protein sequence ID" value="MFG6448478.1"/>
    <property type="molecule type" value="Genomic_DNA"/>
</dbReference>
<dbReference type="Pfam" id="PF11304">
    <property type="entry name" value="DUF3106"/>
    <property type="match status" value="1"/>
</dbReference>
<proteinExistence type="predicted"/>
<evidence type="ECO:0000313" key="3">
    <source>
        <dbReference type="Proteomes" id="UP001606099"/>
    </source>
</evidence>
<feature type="compositionally biased region" description="Polar residues" evidence="1">
    <location>
        <begin position="139"/>
        <end position="148"/>
    </location>
</feature>
<feature type="compositionally biased region" description="Low complexity" evidence="1">
    <location>
        <begin position="121"/>
        <end position="133"/>
    </location>
</feature>
<protein>
    <submittedName>
        <fullName evidence="2">DUF3106 domain-containing protein</fullName>
    </submittedName>
</protein>
<dbReference type="InterPro" id="IPR021455">
    <property type="entry name" value="DUF3106"/>
</dbReference>
<keyword evidence="3" id="KW-1185">Reference proteome</keyword>
<feature type="compositionally biased region" description="Low complexity" evidence="1">
    <location>
        <begin position="173"/>
        <end position="190"/>
    </location>
</feature>
<evidence type="ECO:0000256" key="1">
    <source>
        <dbReference type="SAM" id="MobiDB-lite"/>
    </source>
</evidence>
<organism evidence="2 3">
    <name type="scientific">Roseateles rivi</name>
    <dbReference type="NCBI Taxonomy" id="3299028"/>
    <lineage>
        <taxon>Bacteria</taxon>
        <taxon>Pseudomonadati</taxon>
        <taxon>Pseudomonadota</taxon>
        <taxon>Betaproteobacteria</taxon>
        <taxon>Burkholderiales</taxon>
        <taxon>Sphaerotilaceae</taxon>
        <taxon>Roseateles</taxon>
    </lineage>
</organism>
<accession>A0ABW7FVY0</accession>
<feature type="region of interest" description="Disordered" evidence="1">
    <location>
        <begin position="119"/>
        <end position="158"/>
    </location>
</feature>
<name>A0ABW7FVY0_9BURK</name>
<feature type="region of interest" description="Disordered" evidence="1">
    <location>
        <begin position="173"/>
        <end position="193"/>
    </location>
</feature>
<gene>
    <name evidence="2" type="ORF">ACG0Z6_09525</name>
</gene>
<dbReference type="RefSeq" id="WP_394461004.1">
    <property type="nucleotide sequence ID" value="NZ_JBIGHZ010000003.1"/>
</dbReference>
<evidence type="ECO:0000313" key="2">
    <source>
        <dbReference type="EMBL" id="MFG6448478.1"/>
    </source>
</evidence>
<sequence length="211" mass="23277">MGSPNWAQLSPAQQQILAPLQSDWPQMDHSRRSKWLEVAARYPGLPPDQQVRLRERMQQWSNMTPSQRQAVRANYLDLTHPPGKAPPHTEAAQSKLQTQWEAYQALPPEKRQRLVERAAERAASQQAESSPSPIKRRTNATVQPSQMTVPKALPDAPTVVQIRPGASTVIRKAAPAEAARPPAGVASAARLSPWRASAVDPVTLLPRTPQP</sequence>
<dbReference type="Proteomes" id="UP001606099">
    <property type="component" value="Unassembled WGS sequence"/>
</dbReference>
<comment type="caution">
    <text evidence="2">The sequence shown here is derived from an EMBL/GenBank/DDBJ whole genome shotgun (WGS) entry which is preliminary data.</text>
</comment>